<sequence length="125" mass="13693">MNIGINILNESVQIVKLPHFQLESPDGVCELIVDSSIRQDAGGYRCVAENAFGSARTTCDVTVIQKEKKPVTDFDATLKEGKAPGFTVPLTIRRAKPGDDVAFECVPYGNPFPQIKWLKVSVKLT</sequence>
<reference evidence="4" key="1">
    <citation type="submission" date="2017-02" db="UniProtKB">
        <authorList>
            <consortium name="WormBaseParasite"/>
        </authorList>
    </citation>
    <scope>IDENTIFICATION</scope>
</reference>
<dbReference type="PANTHER" id="PTHR47633">
    <property type="entry name" value="IMMUNOGLOBULIN"/>
    <property type="match status" value="1"/>
</dbReference>
<dbReference type="Pfam" id="PF07679">
    <property type="entry name" value="I-set"/>
    <property type="match status" value="1"/>
</dbReference>
<proteinExistence type="predicted"/>
<dbReference type="InterPro" id="IPR007110">
    <property type="entry name" value="Ig-like_dom"/>
</dbReference>
<dbReference type="WBParaSite" id="NBR_0000481501-mRNA-1">
    <property type="protein sequence ID" value="NBR_0000481501-mRNA-1"/>
    <property type="gene ID" value="NBR_0000481501"/>
</dbReference>
<evidence type="ECO:0000259" key="1">
    <source>
        <dbReference type="PROSITE" id="PS50835"/>
    </source>
</evidence>
<dbReference type="SUPFAM" id="SSF48726">
    <property type="entry name" value="Immunoglobulin"/>
    <property type="match status" value="2"/>
</dbReference>
<keyword evidence="3" id="KW-1185">Reference proteome</keyword>
<name>A0A0N4XQL3_NIPBR</name>
<dbReference type="AlphaFoldDB" id="A0A0N4XQL3"/>
<dbReference type="Gene3D" id="2.60.40.10">
    <property type="entry name" value="Immunoglobulins"/>
    <property type="match status" value="2"/>
</dbReference>
<evidence type="ECO:0000313" key="3">
    <source>
        <dbReference type="Proteomes" id="UP000271162"/>
    </source>
</evidence>
<dbReference type="PROSITE" id="PS50835">
    <property type="entry name" value="IG_LIKE"/>
    <property type="match status" value="1"/>
</dbReference>
<dbReference type="STRING" id="27835.A0A0N4XQL3"/>
<evidence type="ECO:0000313" key="4">
    <source>
        <dbReference type="WBParaSite" id="NBR_0000481501-mRNA-1"/>
    </source>
</evidence>
<dbReference type="EMBL" id="UYSL01009859">
    <property type="protein sequence ID" value="VDL68404.1"/>
    <property type="molecule type" value="Genomic_DNA"/>
</dbReference>
<organism evidence="4">
    <name type="scientific">Nippostrongylus brasiliensis</name>
    <name type="common">Rat hookworm</name>
    <dbReference type="NCBI Taxonomy" id="27835"/>
    <lineage>
        <taxon>Eukaryota</taxon>
        <taxon>Metazoa</taxon>
        <taxon>Ecdysozoa</taxon>
        <taxon>Nematoda</taxon>
        <taxon>Chromadorea</taxon>
        <taxon>Rhabditida</taxon>
        <taxon>Rhabditina</taxon>
        <taxon>Rhabditomorpha</taxon>
        <taxon>Strongyloidea</taxon>
        <taxon>Heligmosomidae</taxon>
        <taxon>Nippostrongylus</taxon>
    </lineage>
</organism>
<dbReference type="InterPro" id="IPR036179">
    <property type="entry name" value="Ig-like_dom_sf"/>
</dbReference>
<gene>
    <name evidence="2" type="ORF">NBR_LOCUS4815</name>
</gene>
<protein>
    <submittedName>
        <fullName evidence="4">Ig-like domain-containing protein</fullName>
    </submittedName>
</protein>
<feature type="domain" description="Ig-like" evidence="1">
    <location>
        <begin position="84"/>
        <end position="125"/>
    </location>
</feature>
<accession>A0A0N4XQL3</accession>
<dbReference type="PANTHER" id="PTHR47633:SF15">
    <property type="entry name" value="IG-LIKE DOMAIN-CONTAINING PROTEIN"/>
    <property type="match status" value="1"/>
</dbReference>
<dbReference type="InterPro" id="IPR013098">
    <property type="entry name" value="Ig_I-set"/>
</dbReference>
<reference evidence="2 3" key="2">
    <citation type="submission" date="2018-11" db="EMBL/GenBank/DDBJ databases">
        <authorList>
            <consortium name="Pathogen Informatics"/>
        </authorList>
    </citation>
    <scope>NUCLEOTIDE SEQUENCE [LARGE SCALE GENOMIC DNA]</scope>
</reference>
<dbReference type="InterPro" id="IPR013783">
    <property type="entry name" value="Ig-like_fold"/>
</dbReference>
<dbReference type="Proteomes" id="UP000271162">
    <property type="component" value="Unassembled WGS sequence"/>
</dbReference>
<evidence type="ECO:0000313" key="2">
    <source>
        <dbReference type="EMBL" id="VDL68404.1"/>
    </source>
</evidence>